<evidence type="ECO:0000256" key="1">
    <source>
        <dbReference type="SAM" id="Phobius"/>
    </source>
</evidence>
<dbReference type="AlphaFoldDB" id="A0AAP4BAA8"/>
<organism evidence="4 5">
    <name type="scientific">Fusibacillus kribbianus</name>
    <dbReference type="NCBI Taxonomy" id="3044208"/>
    <lineage>
        <taxon>Bacteria</taxon>
        <taxon>Bacillati</taxon>
        <taxon>Bacillota</taxon>
        <taxon>Clostridia</taxon>
        <taxon>Lachnospirales</taxon>
        <taxon>Lachnospiraceae</taxon>
        <taxon>Fusibacillus</taxon>
    </lineage>
</organism>
<name>A0AAP4BAA8_9FIRM</name>
<keyword evidence="1" id="KW-0472">Membrane</keyword>
<dbReference type="RefSeq" id="WP_283231040.1">
    <property type="nucleotide sequence ID" value="NZ_JASGBQ010000015.1"/>
</dbReference>
<reference evidence="4 5" key="1">
    <citation type="submission" date="2023-05" db="EMBL/GenBank/DDBJ databases">
        <title>[ruminococcus] sp. nov., isolated from a pig farm feces dump.</title>
        <authorList>
            <person name="Chang Y.-H."/>
        </authorList>
    </citation>
    <scope>NUCLEOTIDE SEQUENCE [LARGE SCALE GENOMIC DNA]</scope>
    <source>
        <strain evidence="4 5">YH-rum2234</strain>
    </source>
</reference>
<accession>A0AAP4BAA8</accession>
<dbReference type="Gene3D" id="3.90.70.10">
    <property type="entry name" value="Cysteine proteinases"/>
    <property type="match status" value="1"/>
</dbReference>
<feature type="domain" description="Peptidase C39-like" evidence="3">
    <location>
        <begin position="176"/>
        <end position="303"/>
    </location>
</feature>
<sequence length="331" mass="37552">MKERIFSRINEWMEQILSVCKDRKKRNMAVFISLTAVSFCCFLLLAWALFSWEKPISFGKLIPAASKTIRSQDISSSLPGISGETEGKLSYERLKGGDVMYCSCFGLLNIRTEPSKESAAVGRIAYGDEVRVFWKEDSGYVRVLYKKTNSEEYLEGYCLREELSEEKPEDGRVFLNLPDFKQYDERWGGKRLGNSYETIKTAGCTTTCLAMAYSYLEGHVTTPAEMEERLGYNEDGMLGFPKVYERTDADNYLEIALAKLREGIPVLIGCLKDADHPHWVLIMGYAGDGTELNPSDFLIHDPASEERPTLQEFFADYPIYNKIAYYNGAGV</sequence>
<dbReference type="Pfam" id="PF08239">
    <property type="entry name" value="SH3_3"/>
    <property type="match status" value="1"/>
</dbReference>
<gene>
    <name evidence="4" type="ORF">QJ036_08945</name>
</gene>
<dbReference type="EMBL" id="JASGBQ010000015">
    <property type="protein sequence ID" value="MDI9242594.1"/>
    <property type="molecule type" value="Genomic_DNA"/>
</dbReference>
<keyword evidence="1" id="KW-0812">Transmembrane</keyword>
<dbReference type="Pfam" id="PF13529">
    <property type="entry name" value="Peptidase_C39_2"/>
    <property type="match status" value="1"/>
</dbReference>
<dbReference type="Proteomes" id="UP001300383">
    <property type="component" value="Unassembled WGS sequence"/>
</dbReference>
<evidence type="ECO:0000313" key="4">
    <source>
        <dbReference type="EMBL" id="MDI9242594.1"/>
    </source>
</evidence>
<proteinExistence type="predicted"/>
<keyword evidence="5" id="KW-1185">Reference proteome</keyword>
<dbReference type="InterPro" id="IPR003646">
    <property type="entry name" value="SH3-like_bac-type"/>
</dbReference>
<keyword evidence="1" id="KW-1133">Transmembrane helix</keyword>
<dbReference type="InterPro" id="IPR039564">
    <property type="entry name" value="Peptidase_C39-like"/>
</dbReference>
<evidence type="ECO:0000259" key="2">
    <source>
        <dbReference type="Pfam" id="PF08239"/>
    </source>
</evidence>
<evidence type="ECO:0000313" key="5">
    <source>
        <dbReference type="Proteomes" id="UP001300383"/>
    </source>
</evidence>
<comment type="caution">
    <text evidence="4">The sequence shown here is derived from an EMBL/GenBank/DDBJ whole genome shotgun (WGS) entry which is preliminary data.</text>
</comment>
<protein>
    <submittedName>
        <fullName evidence="4">SH3 domain-containing protein</fullName>
    </submittedName>
</protein>
<dbReference type="Gene3D" id="2.30.30.40">
    <property type="entry name" value="SH3 Domains"/>
    <property type="match status" value="1"/>
</dbReference>
<feature type="domain" description="SH3b" evidence="2">
    <location>
        <begin position="108"/>
        <end position="163"/>
    </location>
</feature>
<evidence type="ECO:0000259" key="3">
    <source>
        <dbReference type="Pfam" id="PF13529"/>
    </source>
</evidence>
<feature type="transmembrane region" description="Helical" evidence="1">
    <location>
        <begin position="28"/>
        <end position="50"/>
    </location>
</feature>